<name>A0A2P4NWQ5_RHIID</name>
<dbReference type="EMBL" id="AUPC02000669">
    <property type="protein sequence ID" value="POG57581.1"/>
    <property type="molecule type" value="Genomic_DNA"/>
</dbReference>
<gene>
    <name evidence="1" type="ORF">GLOIN_2v1849173</name>
</gene>
<dbReference type="SUPFAM" id="SSF56672">
    <property type="entry name" value="DNA/RNA polymerases"/>
    <property type="match status" value="1"/>
</dbReference>
<organism evidence="1 2">
    <name type="scientific">Rhizophagus irregularis (strain DAOM 181602 / DAOM 197198 / MUCL 43194)</name>
    <name type="common">Arbuscular mycorrhizal fungus</name>
    <name type="synonym">Glomus intraradices</name>
    <dbReference type="NCBI Taxonomy" id="747089"/>
    <lineage>
        <taxon>Eukaryota</taxon>
        <taxon>Fungi</taxon>
        <taxon>Fungi incertae sedis</taxon>
        <taxon>Mucoromycota</taxon>
        <taxon>Glomeromycotina</taxon>
        <taxon>Glomeromycetes</taxon>
        <taxon>Glomerales</taxon>
        <taxon>Glomeraceae</taxon>
        <taxon>Rhizophagus</taxon>
    </lineage>
</organism>
<dbReference type="Proteomes" id="UP000018888">
    <property type="component" value="Unassembled WGS sequence"/>
</dbReference>
<accession>A0A2P4NWQ5</accession>
<protein>
    <recommendedName>
        <fullName evidence="3">DNA-directed DNA polymerase</fullName>
    </recommendedName>
</protein>
<sequence>MLTFQSNKNKKGVYTFIDLQRAKKLGIDIQLIQDGKPNALIYDREARIPGTVIFGEYVHFLFNIKNQGGVAGRVAKRVINTLWGALCQRKRNYKTLTTDQTDPFKFPEGHTLDSIIPGGSDQWRFQFTNPGSPFKGEYPRIAPFLLAHGRKMTSELLEPYKNKVRRIHTDGFILEEQPSSPTLITCPENASKALKALKFETAGYCHVKNANKFTIVSDETVLKIIRALKGTIVVALVSGFSKTSYLVQDHVKYIKRIQTAKSPVSYVKFVARKLFPDNAAYTAKIAKIRESYKNKQALLDKLEALFELYYNVTKDSLTDPPKRAVTMNEAEKTLAELLA</sequence>
<keyword evidence="2" id="KW-1185">Reference proteome</keyword>
<proteinExistence type="predicted"/>
<reference evidence="1 2" key="2">
    <citation type="journal article" date="2018" name="New Phytol.">
        <title>High intraspecific genome diversity in the model arbuscular mycorrhizal symbiont Rhizophagus irregularis.</title>
        <authorList>
            <person name="Chen E.C.H."/>
            <person name="Morin E."/>
            <person name="Beaudet D."/>
            <person name="Noel J."/>
            <person name="Yildirir G."/>
            <person name="Ndikumana S."/>
            <person name="Charron P."/>
            <person name="St-Onge C."/>
            <person name="Giorgi J."/>
            <person name="Kruger M."/>
            <person name="Marton T."/>
            <person name="Ropars J."/>
            <person name="Grigoriev I.V."/>
            <person name="Hainaut M."/>
            <person name="Henrissat B."/>
            <person name="Roux C."/>
            <person name="Martin F."/>
            <person name="Corradi N."/>
        </authorList>
    </citation>
    <scope>NUCLEOTIDE SEQUENCE [LARGE SCALE GENOMIC DNA]</scope>
    <source>
        <strain evidence="1 2">DAOM 197198</strain>
    </source>
</reference>
<comment type="caution">
    <text evidence="1">The sequence shown here is derived from an EMBL/GenBank/DDBJ whole genome shotgun (WGS) entry which is preliminary data.</text>
</comment>
<dbReference type="InterPro" id="IPR043502">
    <property type="entry name" value="DNA/RNA_pol_sf"/>
</dbReference>
<evidence type="ECO:0000313" key="2">
    <source>
        <dbReference type="Proteomes" id="UP000018888"/>
    </source>
</evidence>
<dbReference type="VEuPathDB" id="FungiDB:RhiirFUN_000148"/>
<evidence type="ECO:0000313" key="1">
    <source>
        <dbReference type="EMBL" id="POG57581.1"/>
    </source>
</evidence>
<reference evidence="1 2" key="1">
    <citation type="journal article" date="2013" name="Proc. Natl. Acad. Sci. U.S.A.">
        <title>Genome of an arbuscular mycorrhizal fungus provides insight into the oldest plant symbiosis.</title>
        <authorList>
            <person name="Tisserant E."/>
            <person name="Malbreil M."/>
            <person name="Kuo A."/>
            <person name="Kohler A."/>
            <person name="Symeonidi A."/>
            <person name="Balestrini R."/>
            <person name="Charron P."/>
            <person name="Duensing N."/>
            <person name="Frei Dit Frey N."/>
            <person name="Gianinazzi-Pearson V."/>
            <person name="Gilbert L.B."/>
            <person name="Handa Y."/>
            <person name="Herr J.R."/>
            <person name="Hijri M."/>
            <person name="Koul R."/>
            <person name="Kawaguchi M."/>
            <person name="Krajinski F."/>
            <person name="Lammers P.J."/>
            <person name="Masclaux F.G."/>
            <person name="Murat C."/>
            <person name="Morin E."/>
            <person name="Ndikumana S."/>
            <person name="Pagni M."/>
            <person name="Petitpierre D."/>
            <person name="Requena N."/>
            <person name="Rosikiewicz P."/>
            <person name="Riley R."/>
            <person name="Saito K."/>
            <person name="San Clemente H."/>
            <person name="Shapiro H."/>
            <person name="van Tuinen D."/>
            <person name="Becard G."/>
            <person name="Bonfante P."/>
            <person name="Paszkowski U."/>
            <person name="Shachar-Hill Y.Y."/>
            <person name="Tuskan G.A."/>
            <person name="Young P.W."/>
            <person name="Sanders I.R."/>
            <person name="Henrissat B."/>
            <person name="Rensing S.A."/>
            <person name="Grigoriev I.V."/>
            <person name="Corradi N."/>
            <person name="Roux C."/>
            <person name="Martin F."/>
        </authorList>
    </citation>
    <scope>NUCLEOTIDE SEQUENCE [LARGE SCALE GENOMIC DNA]</scope>
    <source>
        <strain evidence="1 2">DAOM 197198</strain>
    </source>
</reference>
<dbReference type="AlphaFoldDB" id="A0A2P4NWQ5"/>
<evidence type="ECO:0008006" key="3">
    <source>
        <dbReference type="Google" id="ProtNLM"/>
    </source>
</evidence>